<dbReference type="CDD" id="cd12148">
    <property type="entry name" value="fungal_TF_MHR"/>
    <property type="match status" value="1"/>
</dbReference>
<dbReference type="SUPFAM" id="SSF57701">
    <property type="entry name" value="Zn2/Cys6 DNA-binding domain"/>
    <property type="match status" value="1"/>
</dbReference>
<dbReference type="GO" id="GO:0003677">
    <property type="term" value="F:DNA binding"/>
    <property type="evidence" value="ECO:0007669"/>
    <property type="project" value="InterPro"/>
</dbReference>
<keyword evidence="2" id="KW-0539">Nucleus</keyword>
<keyword evidence="1" id="KW-0479">Metal-binding</keyword>
<gene>
    <name evidence="5" type="ORF">GYMLUDRAFT_78264</name>
</gene>
<dbReference type="Proteomes" id="UP000053593">
    <property type="component" value="Unassembled WGS sequence"/>
</dbReference>
<dbReference type="GO" id="GO:0006351">
    <property type="term" value="P:DNA-templated transcription"/>
    <property type="evidence" value="ECO:0007669"/>
    <property type="project" value="InterPro"/>
</dbReference>
<evidence type="ECO:0000256" key="2">
    <source>
        <dbReference type="ARBA" id="ARBA00023242"/>
    </source>
</evidence>
<evidence type="ECO:0000313" key="5">
    <source>
        <dbReference type="EMBL" id="KIK51276.1"/>
    </source>
</evidence>
<name>A0A0D0BAF5_9AGAR</name>
<evidence type="ECO:0000256" key="3">
    <source>
        <dbReference type="SAM" id="Phobius"/>
    </source>
</evidence>
<dbReference type="Pfam" id="PF04082">
    <property type="entry name" value="Fungal_trans"/>
    <property type="match status" value="1"/>
</dbReference>
<organism evidence="5 6">
    <name type="scientific">Collybiopsis luxurians FD-317 M1</name>
    <dbReference type="NCBI Taxonomy" id="944289"/>
    <lineage>
        <taxon>Eukaryota</taxon>
        <taxon>Fungi</taxon>
        <taxon>Dikarya</taxon>
        <taxon>Basidiomycota</taxon>
        <taxon>Agaricomycotina</taxon>
        <taxon>Agaricomycetes</taxon>
        <taxon>Agaricomycetidae</taxon>
        <taxon>Agaricales</taxon>
        <taxon>Marasmiineae</taxon>
        <taxon>Omphalotaceae</taxon>
        <taxon>Collybiopsis</taxon>
        <taxon>Collybiopsis luxurians</taxon>
    </lineage>
</organism>
<evidence type="ECO:0000259" key="4">
    <source>
        <dbReference type="SMART" id="SM00906"/>
    </source>
</evidence>
<dbReference type="InterPro" id="IPR050987">
    <property type="entry name" value="AtrR-like"/>
</dbReference>
<dbReference type="GO" id="GO:0000981">
    <property type="term" value="F:DNA-binding transcription factor activity, RNA polymerase II-specific"/>
    <property type="evidence" value="ECO:0007669"/>
    <property type="project" value="InterPro"/>
</dbReference>
<evidence type="ECO:0000256" key="1">
    <source>
        <dbReference type="ARBA" id="ARBA00022723"/>
    </source>
</evidence>
<dbReference type="InterPro" id="IPR007219">
    <property type="entry name" value="XnlR_reg_dom"/>
</dbReference>
<keyword evidence="3" id="KW-0812">Transmembrane</keyword>
<dbReference type="PANTHER" id="PTHR46910">
    <property type="entry name" value="TRANSCRIPTION FACTOR PDR1"/>
    <property type="match status" value="1"/>
</dbReference>
<keyword evidence="3" id="KW-1133">Transmembrane helix</keyword>
<accession>A0A0D0BAF5</accession>
<dbReference type="InterPro" id="IPR001138">
    <property type="entry name" value="Zn2Cys6_DnaBD"/>
</dbReference>
<dbReference type="InterPro" id="IPR036864">
    <property type="entry name" value="Zn2-C6_fun-type_DNA-bd_sf"/>
</dbReference>
<reference evidence="5 6" key="1">
    <citation type="submission" date="2014-04" db="EMBL/GenBank/DDBJ databases">
        <title>Evolutionary Origins and Diversification of the Mycorrhizal Mutualists.</title>
        <authorList>
            <consortium name="DOE Joint Genome Institute"/>
            <consortium name="Mycorrhizal Genomics Consortium"/>
            <person name="Kohler A."/>
            <person name="Kuo A."/>
            <person name="Nagy L.G."/>
            <person name="Floudas D."/>
            <person name="Copeland A."/>
            <person name="Barry K.W."/>
            <person name="Cichocki N."/>
            <person name="Veneault-Fourrey C."/>
            <person name="LaButti K."/>
            <person name="Lindquist E.A."/>
            <person name="Lipzen A."/>
            <person name="Lundell T."/>
            <person name="Morin E."/>
            <person name="Murat C."/>
            <person name="Riley R."/>
            <person name="Ohm R."/>
            <person name="Sun H."/>
            <person name="Tunlid A."/>
            <person name="Henrissat B."/>
            <person name="Grigoriev I.V."/>
            <person name="Hibbett D.S."/>
            <person name="Martin F."/>
        </authorList>
    </citation>
    <scope>NUCLEOTIDE SEQUENCE [LARGE SCALE GENOMIC DNA]</scope>
    <source>
        <strain evidence="5 6">FD-317 M1</strain>
    </source>
</reference>
<feature type="transmembrane region" description="Helical" evidence="3">
    <location>
        <begin position="616"/>
        <end position="637"/>
    </location>
</feature>
<dbReference type="PANTHER" id="PTHR46910:SF38">
    <property type="entry name" value="ZN(2)-C6 FUNGAL-TYPE DOMAIN-CONTAINING PROTEIN"/>
    <property type="match status" value="1"/>
</dbReference>
<protein>
    <recommendedName>
        <fullName evidence="4">Xylanolytic transcriptional activator regulatory domain-containing protein</fullName>
    </recommendedName>
</protein>
<dbReference type="EMBL" id="KN834867">
    <property type="protein sequence ID" value="KIK51276.1"/>
    <property type="molecule type" value="Genomic_DNA"/>
</dbReference>
<keyword evidence="3" id="KW-0472">Membrane</keyword>
<dbReference type="AlphaFoldDB" id="A0A0D0BAF5"/>
<keyword evidence="6" id="KW-1185">Reference proteome</keyword>
<dbReference type="OrthoDB" id="4456959at2759"/>
<dbReference type="HOGENOM" id="CLU_006019_2_0_1"/>
<evidence type="ECO:0000313" key="6">
    <source>
        <dbReference type="Proteomes" id="UP000053593"/>
    </source>
</evidence>
<proteinExistence type="predicted"/>
<dbReference type="CDD" id="cd00067">
    <property type="entry name" value="GAL4"/>
    <property type="match status" value="1"/>
</dbReference>
<feature type="domain" description="Xylanolytic transcriptional activator regulatory" evidence="4">
    <location>
        <begin position="392"/>
        <end position="466"/>
    </location>
</feature>
<dbReference type="SMART" id="SM00906">
    <property type="entry name" value="Fungal_trans"/>
    <property type="match status" value="1"/>
</dbReference>
<dbReference type="GO" id="GO:0008270">
    <property type="term" value="F:zinc ion binding"/>
    <property type="evidence" value="ECO:0007669"/>
    <property type="project" value="InterPro"/>
</dbReference>
<sequence length="915" mass="103019">MSDEEQLEDKILRKKRRLQGACDECRKRKSDSSNRPGNVCSSCLAFGTECTHFFTKKKRGPPRGTPRGQKTIPSIVKLIVSTKETYEPPSDSTAVKQLLIEIAGHAQSLEEENTRLRHQILQLQRSAPSNFTVLTPSEGSPDGSGGSTALQVPPGSYLDIDAHAIDGLNEHMKKLEIHSASDRFFGGSSSLMLLKTAIDIKNEYTGESPEDSALLDSFDFTPRSAPAGNRDTSARDRNCKRPEFWTIHPWQIIPVDDPPPLIFPENDLLQSLISLYFSNINVYYPILHKPTFVRSISENLHLEDRRFGALVLAVCAVGARFSDDARVYEDGLLGSKEENRGNAKVEQSVGWKWIRQIQLVKKSFTEPPSIYEIQLYGVYVLFMQATTTPEACWIIVSIGVRFAQDVGAHRRKQSDSEKPTIENELWKRVFWMLYTMDIFTSAFLGRPRSIAVEDFDIDFPADVDDEYWEKDFQQPAGKPSIRAYVVSLIKLMDVLGYAMRTIYAIRRSDIWTARGMSGIEWNEKIVSELDSSLNRWVDEIPEHLRWDPHREDPVHFHQSVMLYTTYYWIQILIHRPFIARPGDGSGSVLSFPSLAICANAARSCCHVVDVQRRRNLGALMMPNVTMALFMTSIVLLVNVWRGRRLRVATAETDIEKELADVYRCINLLSLQEKRWQHAGRYCDILREIILVSHFHHSMWLPSDASGLLSTKRSHEIALESIDENDNSENADGSVSAFHGDRPMAGSHRVSAVLAAGQASTSSSQTSNTWMQFLQSSKDPDFFHLPTRSKELGNLPIYESFTDNNLLSDAAATSSFDFSLQQTEQIPISTDAPNQPQSFFNDISGIGLTSPPGLTFGHINALYPAGNFLGEFVNMAESQNLDLNLPDAPNMTRDLDDWASYMATVDEILHNVNPRA</sequence>